<accession>A0A7S3DHE9</accession>
<dbReference type="PROSITE" id="PS50250">
    <property type="entry name" value="PCI"/>
    <property type="match status" value="1"/>
</dbReference>
<dbReference type="SMART" id="SM00088">
    <property type="entry name" value="PINT"/>
    <property type="match status" value="1"/>
</dbReference>
<organism evidence="4">
    <name type="scientific">Palpitomonas bilix</name>
    <dbReference type="NCBI Taxonomy" id="652834"/>
    <lineage>
        <taxon>Eukaryota</taxon>
        <taxon>Eukaryota incertae sedis</taxon>
    </lineage>
</organism>
<comment type="similarity">
    <text evidence="1">Belongs to the proteasome subunit p55 family.</text>
</comment>
<gene>
    <name evidence="4" type="ORF">PBIL07802_LOCUS20040</name>
</gene>
<dbReference type="EMBL" id="HBIB01030916">
    <property type="protein sequence ID" value="CAE0257779.1"/>
    <property type="molecule type" value="Transcribed_RNA"/>
</dbReference>
<dbReference type="Pfam" id="PF18098">
    <property type="entry name" value="RPN5_C"/>
    <property type="match status" value="1"/>
</dbReference>
<dbReference type="Pfam" id="PF22241">
    <property type="entry name" value="PSMD12-CSN4_N"/>
    <property type="match status" value="1"/>
</dbReference>
<dbReference type="GO" id="GO:0008541">
    <property type="term" value="C:proteasome regulatory particle, lid subcomplex"/>
    <property type="evidence" value="ECO:0007669"/>
    <property type="project" value="TreeGrafter"/>
</dbReference>
<dbReference type="SUPFAM" id="SSF46785">
    <property type="entry name" value="Winged helix' DNA-binding domain"/>
    <property type="match status" value="1"/>
</dbReference>
<dbReference type="Gene3D" id="1.10.10.10">
    <property type="entry name" value="Winged helix-like DNA-binding domain superfamily/Winged helix DNA-binding domain"/>
    <property type="match status" value="1"/>
</dbReference>
<keyword evidence="2" id="KW-0647">Proteasome</keyword>
<reference evidence="4" key="1">
    <citation type="submission" date="2021-01" db="EMBL/GenBank/DDBJ databases">
        <authorList>
            <person name="Corre E."/>
            <person name="Pelletier E."/>
            <person name="Niang G."/>
            <person name="Scheremetjew M."/>
            <person name="Finn R."/>
            <person name="Kale V."/>
            <person name="Holt S."/>
            <person name="Cochrane G."/>
            <person name="Meng A."/>
            <person name="Brown T."/>
            <person name="Cohen L."/>
        </authorList>
    </citation>
    <scope>NUCLEOTIDE SEQUENCE</scope>
    <source>
        <strain evidence="4">NIES-2562</strain>
    </source>
</reference>
<dbReference type="PANTHER" id="PTHR10855">
    <property type="entry name" value="26S PROTEASOME NON-ATPASE REGULATORY SUBUNIT 12/COP9 SIGNALOSOME COMPLEX SUBUNIT 4"/>
    <property type="match status" value="1"/>
</dbReference>
<dbReference type="InterPro" id="IPR054559">
    <property type="entry name" value="PSMD12-CSN4-like_N"/>
</dbReference>
<feature type="domain" description="PCI" evidence="3">
    <location>
        <begin position="225"/>
        <end position="398"/>
    </location>
</feature>
<dbReference type="Pfam" id="PF01399">
    <property type="entry name" value="PCI"/>
    <property type="match status" value="1"/>
</dbReference>
<evidence type="ECO:0000313" key="4">
    <source>
        <dbReference type="EMBL" id="CAE0257779.1"/>
    </source>
</evidence>
<dbReference type="PANTHER" id="PTHR10855:SF1">
    <property type="entry name" value="26S PROTEASOME NON-ATPASE REGULATORY SUBUNIT 12"/>
    <property type="match status" value="1"/>
</dbReference>
<dbReference type="InterPro" id="IPR036388">
    <property type="entry name" value="WH-like_DNA-bd_sf"/>
</dbReference>
<sequence length="437" mass="49331">MEVDLMEMVSQQLPVLRDIALKEGKLEDAIESLLGLEKQARLAADLQATTAICLGIVDICKDAGNWRALAENVSLICKRRGQLKEAIVKTIQKCMEFVPLLPSKEEKLEYIEALRVVTAGRIHVELESARLTRILSTIREEEGKVAEAADILQEIQVETYGSMDKKEKLDFLLEQVRLCMDKGDFIRAAIINRKISTKAFDGVEFQDEKIRYYNQVVRYRLHEKDYLGVSKCYHAILHTPSVEAVEEKWIEALKYCVLFLALSSFGEESSDFIHRLLTTEKRLEELTSFRLLLKELSSSELVDWMGTEGKVTDMMALLPLFKQGLESYVSVLKTRILEHNIRVFSECYKALSLQRMAGLLGVDAQEAESAVSAMVIDGMIVAKIDRSGGQITFGKTKTAESVLDEWSGDIDQLLKLVDSTCYLINKENVMMSAVKAK</sequence>
<evidence type="ECO:0000259" key="3">
    <source>
        <dbReference type="PROSITE" id="PS50250"/>
    </source>
</evidence>
<name>A0A7S3DHE9_9EUKA</name>
<protein>
    <recommendedName>
        <fullName evidence="3">PCI domain-containing protein</fullName>
    </recommendedName>
</protein>
<dbReference type="InterPro" id="IPR040896">
    <property type="entry name" value="RPN5_C"/>
</dbReference>
<evidence type="ECO:0000256" key="2">
    <source>
        <dbReference type="ARBA" id="ARBA00022942"/>
    </source>
</evidence>
<evidence type="ECO:0000256" key="1">
    <source>
        <dbReference type="ARBA" id="ARBA00006397"/>
    </source>
</evidence>
<dbReference type="AlphaFoldDB" id="A0A7S3DHE9"/>
<dbReference type="InterPro" id="IPR040134">
    <property type="entry name" value="PSMD12/CSN4"/>
</dbReference>
<proteinExistence type="inferred from homology"/>
<dbReference type="InterPro" id="IPR036390">
    <property type="entry name" value="WH_DNA-bd_sf"/>
</dbReference>
<dbReference type="GO" id="GO:0005737">
    <property type="term" value="C:cytoplasm"/>
    <property type="evidence" value="ECO:0007669"/>
    <property type="project" value="TreeGrafter"/>
</dbReference>
<dbReference type="InterPro" id="IPR000717">
    <property type="entry name" value="PCI_dom"/>
</dbReference>